<feature type="transmembrane region" description="Helical" evidence="8">
    <location>
        <begin position="352"/>
        <end position="370"/>
    </location>
</feature>
<evidence type="ECO:0000256" key="7">
    <source>
        <dbReference type="ARBA" id="ARBA00023224"/>
    </source>
</evidence>
<dbReference type="PANTHER" id="PTHR21143:SF134">
    <property type="entry name" value="GUSTATORY RECEPTOR"/>
    <property type="match status" value="1"/>
</dbReference>
<dbReference type="VEuPathDB" id="VectorBase:ACON2_034541"/>
<dbReference type="GO" id="GO:0043025">
    <property type="term" value="C:neuronal cell body"/>
    <property type="evidence" value="ECO:0007669"/>
    <property type="project" value="TreeGrafter"/>
</dbReference>
<evidence type="ECO:0000313" key="10">
    <source>
        <dbReference type="Proteomes" id="UP001105220"/>
    </source>
</evidence>
<dbReference type="GO" id="GO:0008049">
    <property type="term" value="P:male courtship behavior"/>
    <property type="evidence" value="ECO:0007669"/>
    <property type="project" value="TreeGrafter"/>
</dbReference>
<dbReference type="AlphaFoldDB" id="A0A6E8W0Y0"/>
<accession>A0A6E8W0Y0</accession>
<keyword evidence="7 8" id="KW-0807">Transducer</keyword>
<feature type="transmembrane region" description="Helical" evidence="8">
    <location>
        <begin position="135"/>
        <end position="152"/>
    </location>
</feature>
<dbReference type="GO" id="GO:0007635">
    <property type="term" value="P:chemosensory behavior"/>
    <property type="evidence" value="ECO:0007669"/>
    <property type="project" value="TreeGrafter"/>
</dbReference>
<dbReference type="GO" id="GO:0030424">
    <property type="term" value="C:axon"/>
    <property type="evidence" value="ECO:0007669"/>
    <property type="project" value="TreeGrafter"/>
</dbReference>
<dbReference type="GO" id="GO:0050909">
    <property type="term" value="P:sensory perception of taste"/>
    <property type="evidence" value="ECO:0007669"/>
    <property type="project" value="InterPro"/>
</dbReference>
<dbReference type="VEuPathDB" id="VectorBase:ACON009805"/>
<evidence type="ECO:0000256" key="2">
    <source>
        <dbReference type="ARBA" id="ARBA00022475"/>
    </source>
</evidence>
<comment type="similarity">
    <text evidence="8">Belongs to the insect chemoreceptor superfamily. Gustatory receptor (GR) family.</text>
</comment>
<evidence type="ECO:0000313" key="9">
    <source>
        <dbReference type="EnsemblMetazoa" id="ACON009805-PB"/>
    </source>
</evidence>
<keyword evidence="3 8" id="KW-0812">Transmembrane</keyword>
<protein>
    <recommendedName>
        <fullName evidence="8">Gustatory receptor</fullName>
    </recommendedName>
</protein>
<evidence type="ECO:0000256" key="5">
    <source>
        <dbReference type="ARBA" id="ARBA00023136"/>
    </source>
</evidence>
<feature type="transmembrane region" description="Helical" evidence="8">
    <location>
        <begin position="164"/>
        <end position="183"/>
    </location>
</feature>
<feature type="transmembrane region" description="Helical" evidence="8">
    <location>
        <begin position="232"/>
        <end position="252"/>
    </location>
</feature>
<dbReference type="Proteomes" id="UP001105220">
    <property type="component" value="Unplaced"/>
</dbReference>
<evidence type="ECO:0000256" key="3">
    <source>
        <dbReference type="ARBA" id="ARBA00022692"/>
    </source>
</evidence>
<reference key="1">
    <citation type="journal article" date="2019" name="Genes (Basel)">
        <title>A High-Quality De novo Genome Assembly from a Single Mosquito Using PacBio Sequencing.</title>
        <authorList>
            <person name="Kingan S.B."/>
            <person name="Heaton H."/>
            <person name="Cudini J."/>
            <person name="Lambert C.C."/>
            <person name="Baybayan P."/>
            <person name="Galvin B.D."/>
            <person name="Durbin R."/>
            <person name="Korlach J."/>
            <person name="Lawniczak M.K.N."/>
        </authorList>
    </citation>
    <scope>NUCLEOTIDE SEQUENCE [LARGE SCALE GENOMIC DNA]</scope>
    <source>
        <strain>Mali-NIH</strain>
    </source>
</reference>
<reference evidence="9" key="2">
    <citation type="submission" date="2020-05" db="UniProtKB">
        <authorList>
            <consortium name="EnsemblMetazoa"/>
        </authorList>
    </citation>
    <scope>IDENTIFICATION</scope>
    <source>
        <strain evidence="9">Ngousso</strain>
    </source>
</reference>
<dbReference type="GO" id="GO:0030425">
    <property type="term" value="C:dendrite"/>
    <property type="evidence" value="ECO:0007669"/>
    <property type="project" value="TreeGrafter"/>
</dbReference>
<keyword evidence="4 8" id="KW-1133">Transmembrane helix</keyword>
<comment type="caution">
    <text evidence="8">Lacks conserved residue(s) required for the propagation of feature annotation.</text>
</comment>
<dbReference type="GO" id="GO:0007165">
    <property type="term" value="P:signal transduction"/>
    <property type="evidence" value="ECO:0007669"/>
    <property type="project" value="UniProtKB-KW"/>
</dbReference>
<name>A0A6E8W0Y0_ANOCL</name>
<proteinExistence type="inferred from homology"/>
<evidence type="ECO:0000256" key="1">
    <source>
        <dbReference type="ARBA" id="ARBA00004651"/>
    </source>
</evidence>
<dbReference type="GO" id="GO:0005886">
    <property type="term" value="C:plasma membrane"/>
    <property type="evidence" value="ECO:0007669"/>
    <property type="project" value="UniProtKB-SubCell"/>
</dbReference>
<comment type="subcellular location">
    <subcellularLocation>
        <location evidence="1 8">Cell membrane</location>
        <topology evidence="1 8">Multi-pass membrane protein</topology>
    </subcellularLocation>
</comment>
<evidence type="ECO:0000256" key="8">
    <source>
        <dbReference type="RuleBase" id="RU363108"/>
    </source>
</evidence>
<evidence type="ECO:0000256" key="6">
    <source>
        <dbReference type="ARBA" id="ARBA00023170"/>
    </source>
</evidence>
<keyword evidence="2 8" id="KW-1003">Cell membrane</keyword>
<evidence type="ECO:0000256" key="4">
    <source>
        <dbReference type="ARBA" id="ARBA00022989"/>
    </source>
</evidence>
<dbReference type="InterPro" id="IPR013604">
    <property type="entry name" value="7TM_chemorcpt"/>
</dbReference>
<feature type="transmembrane region" description="Helical" evidence="8">
    <location>
        <begin position="39"/>
        <end position="64"/>
    </location>
</feature>
<sequence>MSACARLNRYTFKIMSSVYYLPVAYDAVEHRFIEKRSNLISFAIGLLLSIGFIYHDFFIVLANYNTDQSAFTLAVFIVELTVFATVPICAVCNSFVHRKEIVQLLNMLFADQNVLDLGGTYGNKSVQPFSIANRYVKVLYAIVVLICFYNYINMIHTMHTFLELTLISRFLLTTQYIYLYYLCVSMVRLRMQQLRVLFLDHQHEHDFEQLLCLFLERFRLYIAQIERINQCLSAPLLGMLLQALIELAYFMYEWFRVISTGQVVNGNYISVQQWITSQFWQLMYGNVLLLLVPSCEQASNEVEETALCTRHFDDYRLQNTRAAKQIQKFLLKNLHQKKKFSACGFFDIDNTVIYMVFSSIVTYLVILIQFKQLETDLTQAGDGYNVTSNVSTVQP</sequence>
<organism evidence="9 10">
    <name type="scientific">Anopheles coluzzii</name>
    <name type="common">African malaria mosquito</name>
    <dbReference type="NCBI Taxonomy" id="1518534"/>
    <lineage>
        <taxon>Eukaryota</taxon>
        <taxon>Metazoa</taxon>
        <taxon>Ecdysozoa</taxon>
        <taxon>Arthropoda</taxon>
        <taxon>Hexapoda</taxon>
        <taxon>Insecta</taxon>
        <taxon>Pterygota</taxon>
        <taxon>Neoptera</taxon>
        <taxon>Endopterygota</taxon>
        <taxon>Diptera</taxon>
        <taxon>Nematocera</taxon>
        <taxon>Culicoidea</taxon>
        <taxon>Culicidae</taxon>
        <taxon>Anophelinae</taxon>
        <taxon>Anopheles</taxon>
    </lineage>
</organism>
<comment type="function">
    <text evidence="8">Gustatory receptor which mediates acceptance or avoidance behavior, depending on its substrates.</text>
</comment>
<feature type="transmembrane region" description="Helical" evidence="8">
    <location>
        <begin position="70"/>
        <end position="96"/>
    </location>
</feature>
<dbReference type="Pfam" id="PF08395">
    <property type="entry name" value="7tm_7"/>
    <property type="match status" value="1"/>
</dbReference>
<keyword evidence="6 8" id="KW-0675">Receptor</keyword>
<dbReference type="PANTHER" id="PTHR21143">
    <property type="entry name" value="INVERTEBRATE GUSTATORY RECEPTOR"/>
    <property type="match status" value="1"/>
</dbReference>
<keyword evidence="10" id="KW-1185">Reference proteome</keyword>
<dbReference type="EnsemblMetazoa" id="ACON009805-RB">
    <property type="protein sequence ID" value="ACON009805-PB"/>
    <property type="gene ID" value="ACON009805"/>
</dbReference>
<keyword evidence="5 8" id="KW-0472">Membrane</keyword>